<dbReference type="PANTHER" id="PTHR23505:SF52">
    <property type="entry name" value="MAJOR FACILITATOR SUPERFAMILY PROTEIN"/>
    <property type="match status" value="1"/>
</dbReference>
<evidence type="ECO:0000256" key="2">
    <source>
        <dbReference type="ARBA" id="ARBA00022448"/>
    </source>
</evidence>
<dbReference type="InterPro" id="IPR036259">
    <property type="entry name" value="MFS_trans_sf"/>
</dbReference>
<accession>A0AAW1RW95</accession>
<reference evidence="9 10" key="1">
    <citation type="journal article" date="2024" name="Nat. Commun.">
        <title>Phylogenomics reveals the evolutionary origins of lichenization in chlorophyte algae.</title>
        <authorList>
            <person name="Puginier C."/>
            <person name="Libourel C."/>
            <person name="Otte J."/>
            <person name="Skaloud P."/>
            <person name="Haon M."/>
            <person name="Grisel S."/>
            <person name="Petersen M."/>
            <person name="Berrin J.G."/>
            <person name="Delaux P.M."/>
            <person name="Dal Grande F."/>
            <person name="Keller J."/>
        </authorList>
    </citation>
    <scope>NUCLEOTIDE SEQUENCE [LARGE SCALE GENOMIC DNA]</scope>
    <source>
        <strain evidence="9 10">SAG 245.80</strain>
    </source>
</reference>
<feature type="domain" description="Major facilitator superfamily (MFS) profile" evidence="8">
    <location>
        <begin position="10"/>
        <end position="444"/>
    </location>
</feature>
<name>A0AAW1RW95_9CHLO</name>
<keyword evidence="4 7" id="KW-1133">Transmembrane helix</keyword>
<keyword evidence="10" id="KW-1185">Reference proteome</keyword>
<dbReference type="InterPro" id="IPR020846">
    <property type="entry name" value="MFS_dom"/>
</dbReference>
<evidence type="ECO:0000259" key="8">
    <source>
        <dbReference type="PROSITE" id="PS50850"/>
    </source>
</evidence>
<dbReference type="GO" id="GO:0022857">
    <property type="term" value="F:transmembrane transporter activity"/>
    <property type="evidence" value="ECO:0007669"/>
    <property type="project" value="InterPro"/>
</dbReference>
<feature type="transmembrane region" description="Helical" evidence="7">
    <location>
        <begin position="168"/>
        <end position="189"/>
    </location>
</feature>
<comment type="caution">
    <text evidence="9">The sequence shown here is derived from an EMBL/GenBank/DDBJ whole genome shotgun (WGS) entry which is preliminary data.</text>
</comment>
<dbReference type="Pfam" id="PF07690">
    <property type="entry name" value="MFS_1"/>
    <property type="match status" value="1"/>
</dbReference>
<feature type="transmembrane region" description="Helical" evidence="7">
    <location>
        <begin position="231"/>
        <end position="251"/>
    </location>
</feature>
<evidence type="ECO:0000256" key="6">
    <source>
        <dbReference type="ARBA" id="ARBA00024338"/>
    </source>
</evidence>
<proteinExistence type="inferred from homology"/>
<dbReference type="Proteomes" id="UP001445335">
    <property type="component" value="Unassembled WGS sequence"/>
</dbReference>
<dbReference type="InterPro" id="IPR044770">
    <property type="entry name" value="MFS_spinster-like"/>
</dbReference>
<comment type="similarity">
    <text evidence="6">Belongs to the major facilitator superfamily. Spinster (TC 2.A.1.49) family.</text>
</comment>
<evidence type="ECO:0000256" key="7">
    <source>
        <dbReference type="SAM" id="Phobius"/>
    </source>
</evidence>
<dbReference type="PANTHER" id="PTHR23505">
    <property type="entry name" value="SPINSTER"/>
    <property type="match status" value="1"/>
</dbReference>
<dbReference type="EMBL" id="JALJOU010000020">
    <property type="protein sequence ID" value="KAK9838092.1"/>
    <property type="molecule type" value="Genomic_DNA"/>
</dbReference>
<evidence type="ECO:0000256" key="3">
    <source>
        <dbReference type="ARBA" id="ARBA00022692"/>
    </source>
</evidence>
<keyword evidence="3 7" id="KW-0812">Transmembrane</keyword>
<evidence type="ECO:0000313" key="10">
    <source>
        <dbReference type="Proteomes" id="UP001445335"/>
    </source>
</evidence>
<feature type="transmembrane region" description="Helical" evidence="7">
    <location>
        <begin position="263"/>
        <end position="288"/>
    </location>
</feature>
<feature type="transmembrane region" description="Helical" evidence="7">
    <location>
        <begin position="134"/>
        <end position="156"/>
    </location>
</feature>
<feature type="transmembrane region" description="Helical" evidence="7">
    <location>
        <begin position="417"/>
        <end position="440"/>
    </location>
</feature>
<protein>
    <recommendedName>
        <fullName evidence="8">Major facilitator superfamily (MFS) profile domain-containing protein</fullName>
    </recommendedName>
</protein>
<evidence type="ECO:0000256" key="5">
    <source>
        <dbReference type="ARBA" id="ARBA00023136"/>
    </source>
</evidence>
<gene>
    <name evidence="9" type="ORF">WJX81_000768</name>
</gene>
<dbReference type="AlphaFoldDB" id="A0AAW1RW95"/>
<feature type="transmembrane region" description="Helical" evidence="7">
    <location>
        <begin position="99"/>
        <end position="122"/>
    </location>
</feature>
<organism evidence="9 10">
    <name type="scientific">Elliptochloris bilobata</name>
    <dbReference type="NCBI Taxonomy" id="381761"/>
    <lineage>
        <taxon>Eukaryota</taxon>
        <taxon>Viridiplantae</taxon>
        <taxon>Chlorophyta</taxon>
        <taxon>core chlorophytes</taxon>
        <taxon>Trebouxiophyceae</taxon>
        <taxon>Trebouxiophyceae incertae sedis</taxon>
        <taxon>Elliptochloris clade</taxon>
        <taxon>Elliptochloris</taxon>
    </lineage>
</organism>
<dbReference type="GO" id="GO:0016020">
    <property type="term" value="C:membrane"/>
    <property type="evidence" value="ECO:0007669"/>
    <property type="project" value="UniProtKB-SubCell"/>
</dbReference>
<dbReference type="Gene3D" id="1.20.1250.20">
    <property type="entry name" value="MFS general substrate transporter like domains"/>
    <property type="match status" value="2"/>
</dbReference>
<keyword evidence="5 7" id="KW-0472">Membrane</keyword>
<evidence type="ECO:0000256" key="1">
    <source>
        <dbReference type="ARBA" id="ARBA00004141"/>
    </source>
</evidence>
<dbReference type="SUPFAM" id="SSF103473">
    <property type="entry name" value="MFS general substrate transporter"/>
    <property type="match status" value="1"/>
</dbReference>
<feature type="transmembrane region" description="Helical" evidence="7">
    <location>
        <begin position="300"/>
        <end position="319"/>
    </location>
</feature>
<sequence>MLPSAVRIRTMLVLNLAFIMERADEAVLPAAFKFIGAAMGATPTQLGQITLSRALVQAASSPMAGLLGDRLDRVHLVATGCLLWAACTAAIGMSTTLTQMMVCSGANGLGLALVIPATQSLVADLYPPEARGRAFGFLLLFSGMGGFAGFLATSLGGQRPYGIEGWRVVFYIVAAVSAVVGCIVALLAADPRRRAKDERNAANGGWRWAVTHARGMLRDIGLVLRIRSFQILILQGIVGSMPWIAFGWLTLYMQMLGFSDFMAASMVAMFGAGCCLGSFLGGAIGDLFSRRWVDNGRIVAAQLSVCFTFPTTIALLRWLPLDPPGGMASVKVLYGGFLFLMGSTISWSGTNNSAMFAEIVPEQLRSAVYAFDRSFEGAVGATGAPLVGLVAERVFGFAGAVGREGADLDNARALGNSLLFCWLLPFFCCFLFYFGLYFTLPADRERGRELGRQMAAAAGGPEAGRGLARLYHSKNSFCVLNSGSYADVLDALHGPEVPAGNGNFSKAQKRWCERARGWFPNRR</sequence>
<dbReference type="InterPro" id="IPR011701">
    <property type="entry name" value="MFS"/>
</dbReference>
<evidence type="ECO:0000313" key="9">
    <source>
        <dbReference type="EMBL" id="KAK9838092.1"/>
    </source>
</evidence>
<keyword evidence="2" id="KW-0813">Transport</keyword>
<comment type="subcellular location">
    <subcellularLocation>
        <location evidence="1">Membrane</location>
        <topology evidence="1">Multi-pass membrane protein</topology>
    </subcellularLocation>
</comment>
<feature type="transmembrane region" description="Helical" evidence="7">
    <location>
        <begin position="74"/>
        <end position="93"/>
    </location>
</feature>
<evidence type="ECO:0000256" key="4">
    <source>
        <dbReference type="ARBA" id="ARBA00022989"/>
    </source>
</evidence>
<dbReference type="PROSITE" id="PS50850">
    <property type="entry name" value="MFS"/>
    <property type="match status" value="1"/>
</dbReference>